<keyword evidence="2" id="KW-1185">Reference proteome</keyword>
<evidence type="ECO:0000313" key="2">
    <source>
        <dbReference type="Proteomes" id="UP001281147"/>
    </source>
</evidence>
<proteinExistence type="predicted"/>
<evidence type="ECO:0000313" key="1">
    <source>
        <dbReference type="EMBL" id="KAK3703848.1"/>
    </source>
</evidence>
<comment type="caution">
    <text evidence="1">The sequence shown here is derived from an EMBL/GenBank/DDBJ whole genome shotgun (WGS) entry which is preliminary data.</text>
</comment>
<dbReference type="EMBL" id="JAUTXU010000146">
    <property type="protein sequence ID" value="KAK3703848.1"/>
    <property type="molecule type" value="Genomic_DNA"/>
</dbReference>
<organism evidence="1 2">
    <name type="scientific">Vermiconidia calcicola</name>
    <dbReference type="NCBI Taxonomy" id="1690605"/>
    <lineage>
        <taxon>Eukaryota</taxon>
        <taxon>Fungi</taxon>
        <taxon>Dikarya</taxon>
        <taxon>Ascomycota</taxon>
        <taxon>Pezizomycotina</taxon>
        <taxon>Dothideomycetes</taxon>
        <taxon>Dothideomycetidae</taxon>
        <taxon>Mycosphaerellales</taxon>
        <taxon>Extremaceae</taxon>
        <taxon>Vermiconidia</taxon>
    </lineage>
</organism>
<gene>
    <name evidence="1" type="ORF">LTR37_014171</name>
</gene>
<dbReference type="Proteomes" id="UP001281147">
    <property type="component" value="Unassembled WGS sequence"/>
</dbReference>
<name>A0ACC3MUI3_9PEZI</name>
<reference evidence="1" key="1">
    <citation type="submission" date="2023-07" db="EMBL/GenBank/DDBJ databases">
        <title>Black Yeasts Isolated from many extreme environments.</title>
        <authorList>
            <person name="Coleine C."/>
            <person name="Stajich J.E."/>
            <person name="Selbmann L."/>
        </authorList>
    </citation>
    <scope>NUCLEOTIDE SEQUENCE</scope>
    <source>
        <strain evidence="1">CCFEE 5714</strain>
    </source>
</reference>
<accession>A0ACC3MUI3</accession>
<sequence length="222" mass="25347">MASSTGAAHFFARTSKCLSDPVFADFTIIAADKEYKVNRMLLACHSEYFKKAFETKFKGSDESFIDLKREDRNALSHAITYFYTLSYDGEKAFAAKDHVNVYLLANRYDIPGLTELALERFSVSTAAYNEDVTGFLEVIKAVYENTTAVNTDIRSATIKYWLLASVAKTDTDRNRLVRRLIEVPEFMSELVLTYEARHNGSKKTCSFTCQHCRKMKREQSQT</sequence>
<protein>
    <submittedName>
        <fullName evidence="1">Uncharacterized protein</fullName>
    </submittedName>
</protein>